<evidence type="ECO:0000313" key="4">
    <source>
        <dbReference type="EMBL" id="CAF3789064.1"/>
    </source>
</evidence>
<proteinExistence type="predicted"/>
<dbReference type="Proteomes" id="UP000663856">
    <property type="component" value="Unassembled WGS sequence"/>
</dbReference>
<gene>
    <name evidence="3" type="ORF">OVN521_LOCUS410</name>
    <name evidence="4" type="ORF">UXM345_LOCUS4114</name>
    <name evidence="1" type="ORF">WKI299_LOCUS9831</name>
    <name evidence="2" type="ORF">XDN619_LOCUS26233</name>
</gene>
<dbReference type="Proteomes" id="UP000663866">
    <property type="component" value="Unassembled WGS sequence"/>
</dbReference>
<organism evidence="4 5">
    <name type="scientific">Rotaria magnacalcarata</name>
    <dbReference type="NCBI Taxonomy" id="392030"/>
    <lineage>
        <taxon>Eukaryota</taxon>
        <taxon>Metazoa</taxon>
        <taxon>Spiralia</taxon>
        <taxon>Gnathifera</taxon>
        <taxon>Rotifera</taxon>
        <taxon>Eurotatoria</taxon>
        <taxon>Bdelloidea</taxon>
        <taxon>Philodinida</taxon>
        <taxon>Philodinidae</taxon>
        <taxon>Rotaria</taxon>
    </lineage>
</organism>
<keyword evidence="6" id="KW-1185">Reference proteome</keyword>
<protein>
    <submittedName>
        <fullName evidence="4">Uncharacterized protein</fullName>
    </submittedName>
</protein>
<accession>A0A819AQK0</accession>
<dbReference type="EMBL" id="CAJNRG010012232">
    <property type="protein sequence ID" value="CAF2138334.1"/>
    <property type="molecule type" value="Genomic_DNA"/>
</dbReference>
<reference evidence="4" key="1">
    <citation type="submission" date="2021-02" db="EMBL/GenBank/DDBJ databases">
        <authorList>
            <person name="Nowell W R."/>
        </authorList>
    </citation>
    <scope>NUCLEOTIDE SEQUENCE</scope>
</reference>
<dbReference type="Proteomes" id="UP000663842">
    <property type="component" value="Unassembled WGS sequence"/>
</dbReference>
<dbReference type="Proteomes" id="UP000663887">
    <property type="component" value="Unassembled WGS sequence"/>
</dbReference>
<dbReference type="EMBL" id="CAJOBF010000277">
    <property type="protein sequence ID" value="CAF3789064.1"/>
    <property type="molecule type" value="Genomic_DNA"/>
</dbReference>
<comment type="caution">
    <text evidence="4">The sequence shown here is derived from an EMBL/GenBank/DDBJ whole genome shotgun (WGS) entry which is preliminary data.</text>
</comment>
<dbReference type="AlphaFoldDB" id="A0A819AQK0"/>
<evidence type="ECO:0000313" key="1">
    <source>
        <dbReference type="EMBL" id="CAF2049191.1"/>
    </source>
</evidence>
<evidence type="ECO:0000313" key="5">
    <source>
        <dbReference type="Proteomes" id="UP000663842"/>
    </source>
</evidence>
<evidence type="ECO:0000313" key="2">
    <source>
        <dbReference type="EMBL" id="CAF2138334.1"/>
    </source>
</evidence>
<dbReference type="EMBL" id="CAJOBG010000022">
    <property type="protein sequence ID" value="CAF3738384.1"/>
    <property type="molecule type" value="Genomic_DNA"/>
</dbReference>
<sequence>MKPRRADTWNQFIINVTSPPPSTFWSTVKNLNTKRSIEFSAITEGNHTIKTTDEILQCSSSHFQSRFAAPVTNRNNPTDKAALDLWELLEKANPEDIQLVNQCSDLKFTSEEVCKL</sequence>
<evidence type="ECO:0000313" key="6">
    <source>
        <dbReference type="Proteomes" id="UP000663866"/>
    </source>
</evidence>
<name>A0A819AQK0_9BILA</name>
<evidence type="ECO:0000313" key="3">
    <source>
        <dbReference type="EMBL" id="CAF3738384.1"/>
    </source>
</evidence>
<dbReference type="EMBL" id="CAJNRF010003292">
    <property type="protein sequence ID" value="CAF2049191.1"/>
    <property type="molecule type" value="Genomic_DNA"/>
</dbReference>